<name>A0AAU7DS04_9MICO</name>
<proteinExistence type="inferred from homology"/>
<feature type="transmembrane region" description="Helical" evidence="2">
    <location>
        <begin position="65"/>
        <end position="84"/>
    </location>
</feature>
<feature type="transmembrane region" description="Helical" evidence="2">
    <location>
        <begin position="35"/>
        <end position="53"/>
    </location>
</feature>
<feature type="transmembrane region" description="Helical" evidence="2">
    <location>
        <begin position="91"/>
        <end position="114"/>
    </location>
</feature>
<dbReference type="AlphaFoldDB" id="A0AAU7DS04"/>
<keyword evidence="2" id="KW-1133">Transmembrane helix</keyword>
<feature type="domain" description="EamA" evidence="3">
    <location>
        <begin position="22"/>
        <end position="138"/>
    </location>
</feature>
<comment type="similarity">
    <text evidence="1">Belongs to the EamA transporter family.</text>
</comment>
<organism evidence="4">
    <name type="scientific">Jonesiaceae bacterium BS-20</name>
    <dbReference type="NCBI Taxonomy" id="3120821"/>
    <lineage>
        <taxon>Bacteria</taxon>
        <taxon>Bacillati</taxon>
        <taxon>Actinomycetota</taxon>
        <taxon>Actinomycetes</taxon>
        <taxon>Micrococcales</taxon>
        <taxon>Jonesiaceae</taxon>
    </lineage>
</organism>
<dbReference type="InterPro" id="IPR000620">
    <property type="entry name" value="EamA_dom"/>
</dbReference>
<evidence type="ECO:0000256" key="1">
    <source>
        <dbReference type="ARBA" id="ARBA00007362"/>
    </source>
</evidence>
<evidence type="ECO:0000313" key="4">
    <source>
        <dbReference type="EMBL" id="XBH20474.1"/>
    </source>
</evidence>
<gene>
    <name evidence="4" type="ORF">V5R04_09465</name>
</gene>
<dbReference type="Pfam" id="PF00892">
    <property type="entry name" value="EamA"/>
    <property type="match status" value="1"/>
</dbReference>
<feature type="transmembrane region" description="Helical" evidence="2">
    <location>
        <begin position="120"/>
        <end position="140"/>
    </location>
</feature>
<dbReference type="PANTHER" id="PTHR12715:SF4">
    <property type="entry name" value="EAMA DOMAIN-CONTAINING PROTEIN"/>
    <property type="match status" value="1"/>
</dbReference>
<sequence>MIVSASANVSVAIATLFLREPLTKSLLKKCSGLEVATYATVSAGALTLPFLPLAWSQLSSASTEVWFAAIYLGVFPSALGYALWGFSLSRLSLATTTSFLYVVPVVAVGIGYLWLDEVPLVYEIIGGVLTVVGVVILNVYRGPRQRMTHNNETVTNTVACLCSLGSEAYAR</sequence>
<keyword evidence="2" id="KW-0812">Transmembrane</keyword>
<protein>
    <submittedName>
        <fullName evidence="4">DMT family transporter</fullName>
    </submittedName>
</protein>
<reference evidence="4" key="1">
    <citation type="submission" date="2024-02" db="EMBL/GenBank/DDBJ databases">
        <title>Tomenella chthoni gen. nov. sp. nov., a member of the family Jonesiaceae isolated from bat guano.</title>
        <authorList>
            <person name="Miller S.L."/>
            <person name="King J."/>
            <person name="Sankaranarayanan K."/>
            <person name="Lawson P.A."/>
        </authorList>
    </citation>
    <scope>NUCLEOTIDE SEQUENCE</scope>
    <source>
        <strain evidence="4">BS-20</strain>
    </source>
</reference>
<dbReference type="SUPFAM" id="SSF103481">
    <property type="entry name" value="Multidrug resistance efflux transporter EmrE"/>
    <property type="match status" value="1"/>
</dbReference>
<accession>A0AAU7DS04</accession>
<evidence type="ECO:0000256" key="2">
    <source>
        <dbReference type="SAM" id="Phobius"/>
    </source>
</evidence>
<evidence type="ECO:0000259" key="3">
    <source>
        <dbReference type="Pfam" id="PF00892"/>
    </source>
</evidence>
<dbReference type="GO" id="GO:0016020">
    <property type="term" value="C:membrane"/>
    <property type="evidence" value="ECO:0007669"/>
    <property type="project" value="InterPro"/>
</dbReference>
<keyword evidence="2" id="KW-0472">Membrane</keyword>
<dbReference type="PANTHER" id="PTHR12715">
    <property type="entry name" value="TRANSPORTER, DRUG/METABOLITE EXPORTER FAMILY"/>
    <property type="match status" value="1"/>
</dbReference>
<dbReference type="Gene3D" id="1.10.3730.20">
    <property type="match status" value="1"/>
</dbReference>
<dbReference type="InterPro" id="IPR037185">
    <property type="entry name" value="EmrE-like"/>
</dbReference>
<dbReference type="EMBL" id="CP146203">
    <property type="protein sequence ID" value="XBH20474.1"/>
    <property type="molecule type" value="Genomic_DNA"/>
</dbReference>
<dbReference type="InterPro" id="IPR052756">
    <property type="entry name" value="Alkyne_AA_exporter"/>
</dbReference>